<name>A0A010SVT4_PSEFL</name>
<gene>
    <name evidence="1" type="ORF">HK44_028680</name>
</gene>
<accession>A0A010SVT4</accession>
<sequence length="45" mass="4797">MTVLRLEVATEFTCRTEMNCTTQVNCTHGVLEDATCVAGFGGLSS</sequence>
<comment type="caution">
    <text evidence="1">The sequence shown here is derived from an EMBL/GenBank/DDBJ whole genome shotgun (WGS) entry which is preliminary data.</text>
</comment>
<protein>
    <submittedName>
        <fullName evidence="1">Uncharacterized protein</fullName>
    </submittedName>
</protein>
<reference evidence="1 2" key="1">
    <citation type="journal article" date="2011" name="J. Bacteriol.">
        <title>Draft genome sequence of the polycyclic aromatic hydrocarbon-degrading, genetically engineered bioluminescent bioreporter Pseudomonas fluorescens HK44.</title>
        <authorList>
            <person name="Chauhan A."/>
            <person name="Layton A.C."/>
            <person name="Williams D.E."/>
            <person name="Smartt A.E."/>
            <person name="Ripp S."/>
            <person name="Karpinets T.V."/>
            <person name="Brown S.D."/>
            <person name="Sayler G.S."/>
        </authorList>
    </citation>
    <scope>NUCLEOTIDE SEQUENCE [LARGE SCALE GENOMIC DNA]</scope>
    <source>
        <strain evidence="1 2">HK44</strain>
    </source>
</reference>
<dbReference type="HOGENOM" id="CLU_3204134_0_0_6"/>
<organism evidence="1 2">
    <name type="scientific">Pseudomonas fluorescens HK44</name>
    <dbReference type="NCBI Taxonomy" id="1042209"/>
    <lineage>
        <taxon>Bacteria</taxon>
        <taxon>Pseudomonadati</taxon>
        <taxon>Pseudomonadota</taxon>
        <taxon>Gammaproteobacteria</taxon>
        <taxon>Pseudomonadales</taxon>
        <taxon>Pseudomonadaceae</taxon>
        <taxon>Pseudomonas</taxon>
    </lineage>
</organism>
<evidence type="ECO:0000313" key="1">
    <source>
        <dbReference type="EMBL" id="EXF94978.1"/>
    </source>
</evidence>
<dbReference type="EMBL" id="AFOY02000009">
    <property type="protein sequence ID" value="EXF94978.1"/>
    <property type="molecule type" value="Genomic_DNA"/>
</dbReference>
<dbReference type="Proteomes" id="UP000022611">
    <property type="component" value="Unassembled WGS sequence"/>
</dbReference>
<dbReference type="AlphaFoldDB" id="A0A010SVT4"/>
<dbReference type="PATRIC" id="fig|1042209.11.peg.2313"/>
<proteinExistence type="predicted"/>
<evidence type="ECO:0000313" key="2">
    <source>
        <dbReference type="Proteomes" id="UP000022611"/>
    </source>
</evidence>